<dbReference type="SUPFAM" id="SSF53850">
    <property type="entry name" value="Periplasmic binding protein-like II"/>
    <property type="match status" value="1"/>
</dbReference>
<organism evidence="7 8">
    <name type="scientific">Noviluteimonas gilva</name>
    <dbReference type="NCBI Taxonomy" id="2682097"/>
    <lineage>
        <taxon>Bacteria</taxon>
        <taxon>Pseudomonadati</taxon>
        <taxon>Pseudomonadota</taxon>
        <taxon>Gammaproteobacteria</taxon>
        <taxon>Lysobacterales</taxon>
        <taxon>Lysobacteraceae</taxon>
        <taxon>Noviluteimonas</taxon>
    </lineage>
</organism>
<dbReference type="Gene3D" id="3.40.190.10">
    <property type="entry name" value="Periplasmic binding protein-like II"/>
    <property type="match status" value="2"/>
</dbReference>
<reference evidence="7 8" key="1">
    <citation type="submission" date="2019-12" db="EMBL/GenBank/DDBJ databases">
        <authorList>
            <person name="Xu J."/>
        </authorList>
    </citation>
    <scope>NUCLEOTIDE SEQUENCE [LARGE SCALE GENOMIC DNA]</scope>
    <source>
        <strain evidence="7 8">HX-5-24</strain>
    </source>
</reference>
<dbReference type="InterPro" id="IPR037402">
    <property type="entry name" value="YidZ_PBP2"/>
</dbReference>
<evidence type="ECO:0000313" key="8">
    <source>
        <dbReference type="Proteomes" id="UP000479692"/>
    </source>
</evidence>
<dbReference type="Pfam" id="PF00126">
    <property type="entry name" value="HTH_1"/>
    <property type="match status" value="1"/>
</dbReference>
<protein>
    <submittedName>
        <fullName evidence="7">LysR family transcriptional regulator</fullName>
    </submittedName>
</protein>
<dbReference type="CDD" id="cd08417">
    <property type="entry name" value="PBP2_Nitroaromatics_like"/>
    <property type="match status" value="1"/>
</dbReference>
<keyword evidence="3" id="KW-0238">DNA-binding</keyword>
<evidence type="ECO:0000256" key="4">
    <source>
        <dbReference type="ARBA" id="ARBA00023163"/>
    </source>
</evidence>
<dbReference type="PANTHER" id="PTHR30118">
    <property type="entry name" value="HTH-TYPE TRANSCRIPTIONAL REGULATOR LEUO-RELATED"/>
    <property type="match status" value="1"/>
</dbReference>
<dbReference type="RefSeq" id="WP_156643043.1">
    <property type="nucleotide sequence ID" value="NZ_WOXT01000005.1"/>
</dbReference>
<dbReference type="SUPFAM" id="SSF46785">
    <property type="entry name" value="Winged helix' DNA-binding domain"/>
    <property type="match status" value="1"/>
</dbReference>
<dbReference type="AlphaFoldDB" id="A0A7C9LYU4"/>
<evidence type="ECO:0000313" key="7">
    <source>
        <dbReference type="EMBL" id="MUV15445.1"/>
    </source>
</evidence>
<dbReference type="InterPro" id="IPR005119">
    <property type="entry name" value="LysR_subst-bd"/>
</dbReference>
<evidence type="ECO:0000256" key="5">
    <source>
        <dbReference type="SAM" id="MobiDB-lite"/>
    </source>
</evidence>
<evidence type="ECO:0000259" key="6">
    <source>
        <dbReference type="PROSITE" id="PS50931"/>
    </source>
</evidence>
<accession>A0A7C9LYU4</accession>
<keyword evidence="8" id="KW-1185">Reference proteome</keyword>
<comment type="caution">
    <text evidence="7">The sequence shown here is derived from an EMBL/GenBank/DDBJ whole genome shotgun (WGS) entry which is preliminary data.</text>
</comment>
<dbReference type="InterPro" id="IPR000847">
    <property type="entry name" value="LysR_HTH_N"/>
</dbReference>
<feature type="region of interest" description="Disordered" evidence="5">
    <location>
        <begin position="315"/>
        <end position="347"/>
    </location>
</feature>
<dbReference type="InterPro" id="IPR050389">
    <property type="entry name" value="LysR-type_TF"/>
</dbReference>
<dbReference type="GO" id="GO:0003677">
    <property type="term" value="F:DNA binding"/>
    <property type="evidence" value="ECO:0007669"/>
    <property type="project" value="UniProtKB-KW"/>
</dbReference>
<dbReference type="Proteomes" id="UP000479692">
    <property type="component" value="Unassembled WGS sequence"/>
</dbReference>
<proteinExistence type="inferred from homology"/>
<name>A0A7C9LYU4_9GAMM</name>
<comment type="similarity">
    <text evidence="1">Belongs to the LysR transcriptional regulatory family.</text>
</comment>
<dbReference type="Gene3D" id="1.10.10.10">
    <property type="entry name" value="Winged helix-like DNA-binding domain superfamily/Winged helix DNA-binding domain"/>
    <property type="match status" value="1"/>
</dbReference>
<keyword evidence="4" id="KW-0804">Transcription</keyword>
<dbReference type="PROSITE" id="PS50931">
    <property type="entry name" value="HTH_LYSR"/>
    <property type="match status" value="1"/>
</dbReference>
<keyword evidence="2" id="KW-0805">Transcription regulation</keyword>
<dbReference type="GO" id="GO:0003700">
    <property type="term" value="F:DNA-binding transcription factor activity"/>
    <property type="evidence" value="ECO:0007669"/>
    <property type="project" value="InterPro"/>
</dbReference>
<dbReference type="EMBL" id="WOXT01000005">
    <property type="protein sequence ID" value="MUV15445.1"/>
    <property type="molecule type" value="Genomic_DNA"/>
</dbReference>
<dbReference type="InterPro" id="IPR036388">
    <property type="entry name" value="WH-like_DNA-bd_sf"/>
</dbReference>
<sequence>MLNQTDLARVDLNLLVLFEAVIETLHVGRAAERLYVSPSAVSHGLGRLRRLLDDPLFLKTPRGVVPTARALELTKPIADVLAGVRGVVAAATPFDPATSTRRFAIGAPDAVSVVFLQPLLAAVRAKAPGIDLTLRQLLPVPGESAPERAWRGAFADLDDRALDIAIVPMNAVPARFDSRLLYDEDFVVAARAGHPFAKAPTLDRFCAMHHLVTSLGGDPHGFVDDVLAKQGRSRRVALTVPNFMLAMAVVADSDLIAALPRRFVQSHGKAAGVVAIEPPMPLGQSQLNAVLPRAAATDQGLVWLADRLVDAVGRKLSTRKTRSPHGTEGLQHRVRATQRRPVRDGAG</sequence>
<gene>
    <name evidence="7" type="ORF">GN331_14660</name>
</gene>
<evidence type="ECO:0000256" key="2">
    <source>
        <dbReference type="ARBA" id="ARBA00023015"/>
    </source>
</evidence>
<dbReference type="Pfam" id="PF03466">
    <property type="entry name" value="LysR_substrate"/>
    <property type="match status" value="1"/>
</dbReference>
<feature type="domain" description="HTH lysR-type" evidence="6">
    <location>
        <begin position="10"/>
        <end position="67"/>
    </location>
</feature>
<dbReference type="InterPro" id="IPR036390">
    <property type="entry name" value="WH_DNA-bd_sf"/>
</dbReference>
<dbReference type="PANTHER" id="PTHR30118:SF15">
    <property type="entry name" value="TRANSCRIPTIONAL REGULATORY PROTEIN"/>
    <property type="match status" value="1"/>
</dbReference>
<evidence type="ECO:0000256" key="1">
    <source>
        <dbReference type="ARBA" id="ARBA00009437"/>
    </source>
</evidence>
<evidence type="ECO:0000256" key="3">
    <source>
        <dbReference type="ARBA" id="ARBA00023125"/>
    </source>
</evidence>